<dbReference type="SUPFAM" id="SSF54637">
    <property type="entry name" value="Thioesterase/thiol ester dehydrase-isomerase"/>
    <property type="match status" value="1"/>
</dbReference>
<reference evidence="1 2" key="1">
    <citation type="submission" date="2018-09" db="EMBL/GenBank/DDBJ databases">
        <authorList>
            <person name="Zhu H."/>
        </authorList>
    </citation>
    <scope>NUCLEOTIDE SEQUENCE [LARGE SCALE GENOMIC DNA]</scope>
    <source>
        <strain evidence="1 2">K1S02-61</strain>
    </source>
</reference>
<dbReference type="Proteomes" id="UP000284006">
    <property type="component" value="Unassembled WGS sequence"/>
</dbReference>
<keyword evidence="2" id="KW-1185">Reference proteome</keyword>
<organism evidence="1 2">
    <name type="scientific">Massilia cavernae</name>
    <dbReference type="NCBI Taxonomy" id="2320864"/>
    <lineage>
        <taxon>Bacteria</taxon>
        <taxon>Pseudomonadati</taxon>
        <taxon>Pseudomonadota</taxon>
        <taxon>Betaproteobacteria</taxon>
        <taxon>Burkholderiales</taxon>
        <taxon>Oxalobacteraceae</taxon>
        <taxon>Telluria group</taxon>
        <taxon>Massilia</taxon>
    </lineage>
</organism>
<dbReference type="EMBL" id="QYUP01000171">
    <property type="protein sequence ID" value="RJG09506.1"/>
    <property type="molecule type" value="Genomic_DNA"/>
</dbReference>
<dbReference type="InterPro" id="IPR029069">
    <property type="entry name" value="HotDog_dom_sf"/>
</dbReference>
<accession>A0A418XAI0</accession>
<gene>
    <name evidence="1" type="ORF">D3872_22415</name>
</gene>
<comment type="caution">
    <text evidence="1">The sequence shown here is derived from an EMBL/GenBank/DDBJ whole genome shotgun (WGS) entry which is preliminary data.</text>
</comment>
<evidence type="ECO:0000313" key="2">
    <source>
        <dbReference type="Proteomes" id="UP000284006"/>
    </source>
</evidence>
<protein>
    <submittedName>
        <fullName evidence="1">Thioesterase</fullName>
    </submittedName>
</protein>
<dbReference type="OrthoDB" id="9799036at2"/>
<dbReference type="Gene3D" id="3.10.129.10">
    <property type="entry name" value="Hotdog Thioesterase"/>
    <property type="match status" value="1"/>
</dbReference>
<name>A0A418XAI0_9BURK</name>
<proteinExistence type="predicted"/>
<dbReference type="Pfam" id="PF13279">
    <property type="entry name" value="4HBT_2"/>
    <property type="match status" value="1"/>
</dbReference>
<sequence length="146" mass="16965">MFERTLMAGWGDMDFNSHMRNTAYLDKSADLRMLYFADHGFPMSEFMRLKIGPVVMKDEVEYFREFHLLDEVRVTMMLSGLSEDGSRMKLRNDFYRKDILAARVTSTAGWLDLAQRKLVCPPEGLLQALGDADRSEDFQVLPNKRE</sequence>
<dbReference type="CDD" id="cd00586">
    <property type="entry name" value="4HBT"/>
    <property type="match status" value="1"/>
</dbReference>
<dbReference type="AlphaFoldDB" id="A0A418XAI0"/>
<evidence type="ECO:0000313" key="1">
    <source>
        <dbReference type="EMBL" id="RJG09506.1"/>
    </source>
</evidence>